<gene>
    <name evidence="3" type="ORF">EJB05_41006</name>
</gene>
<dbReference type="PANTHER" id="PTHR43207:SF4">
    <property type="entry name" value="AROGENATE DEHYDROGENASE 2, CHLOROPLASTIC"/>
    <property type="match status" value="1"/>
</dbReference>
<dbReference type="Gramene" id="TVU07642">
    <property type="protein sequence ID" value="TVU07642"/>
    <property type="gene ID" value="EJB05_41006"/>
</dbReference>
<evidence type="ECO:0000313" key="3">
    <source>
        <dbReference type="EMBL" id="TVU07642.1"/>
    </source>
</evidence>
<feature type="compositionally biased region" description="Acidic residues" evidence="1">
    <location>
        <begin position="94"/>
        <end position="116"/>
    </location>
</feature>
<feature type="domain" description="TYRAAT2-like C-terminal" evidence="2">
    <location>
        <begin position="1"/>
        <end position="74"/>
    </location>
</feature>
<dbReference type="InterPro" id="IPR059064">
    <property type="entry name" value="TYRAAT2_C"/>
</dbReference>
<dbReference type="Proteomes" id="UP000324897">
    <property type="component" value="Chromosome 3"/>
</dbReference>
<dbReference type="InterPro" id="IPR045011">
    <property type="entry name" value="TYRAAT1/2"/>
</dbReference>
<dbReference type="AlphaFoldDB" id="A0A5J9T8I8"/>
<dbReference type="EMBL" id="RWGY01000039">
    <property type="protein sequence ID" value="TVU07642.1"/>
    <property type="molecule type" value="Genomic_DNA"/>
</dbReference>
<evidence type="ECO:0000259" key="2">
    <source>
        <dbReference type="Pfam" id="PF26213"/>
    </source>
</evidence>
<proteinExistence type="predicted"/>
<dbReference type="OrthoDB" id="2414662at2759"/>
<organism evidence="3 4">
    <name type="scientific">Eragrostis curvula</name>
    <name type="common">weeping love grass</name>
    <dbReference type="NCBI Taxonomy" id="38414"/>
    <lineage>
        <taxon>Eukaryota</taxon>
        <taxon>Viridiplantae</taxon>
        <taxon>Streptophyta</taxon>
        <taxon>Embryophyta</taxon>
        <taxon>Tracheophyta</taxon>
        <taxon>Spermatophyta</taxon>
        <taxon>Magnoliopsida</taxon>
        <taxon>Liliopsida</taxon>
        <taxon>Poales</taxon>
        <taxon>Poaceae</taxon>
        <taxon>PACMAD clade</taxon>
        <taxon>Chloridoideae</taxon>
        <taxon>Eragrostideae</taxon>
        <taxon>Eragrostidinae</taxon>
        <taxon>Eragrostis</taxon>
    </lineage>
</organism>
<accession>A0A5J9T8I8</accession>
<feature type="region of interest" description="Disordered" evidence="1">
    <location>
        <begin position="93"/>
        <end position="116"/>
    </location>
</feature>
<evidence type="ECO:0000313" key="4">
    <source>
        <dbReference type="Proteomes" id="UP000324897"/>
    </source>
</evidence>
<comment type="caution">
    <text evidence="3">The sequence shown here is derived from an EMBL/GenBank/DDBJ whole genome shotgun (WGS) entry which is preliminary data.</text>
</comment>
<dbReference type="GO" id="GO:0033730">
    <property type="term" value="F:arogenate dehydrogenase (NADP+) activity"/>
    <property type="evidence" value="ECO:0007669"/>
    <property type="project" value="InterPro"/>
</dbReference>
<name>A0A5J9T8I8_9POAL</name>
<sequence length="116" mass="13021">MLALLDLKPTPISTKGYETLLRLVDNTCSDSFDLYNGLFMYNKNSTELLNRLEWAMDSVKRKLFDGLHDVLRKQLFDFQGSLDPATELVVDDGSIVDDDQDDTNNIDAVVDGDESG</sequence>
<dbReference type="GO" id="GO:0006571">
    <property type="term" value="P:tyrosine biosynthetic process"/>
    <property type="evidence" value="ECO:0007669"/>
    <property type="project" value="InterPro"/>
</dbReference>
<keyword evidence="4" id="KW-1185">Reference proteome</keyword>
<dbReference type="PANTHER" id="PTHR43207">
    <property type="entry name" value="AROGENATE DEHYDROGENASE-RELATED"/>
    <property type="match status" value="1"/>
</dbReference>
<dbReference type="Pfam" id="PF26213">
    <property type="entry name" value="TYRAAT1_C"/>
    <property type="match status" value="1"/>
</dbReference>
<feature type="non-terminal residue" evidence="3">
    <location>
        <position position="1"/>
    </location>
</feature>
<protein>
    <recommendedName>
        <fullName evidence="2">TYRAAT2-like C-terminal domain-containing protein</fullName>
    </recommendedName>
</protein>
<reference evidence="3 4" key="1">
    <citation type="journal article" date="2019" name="Sci. Rep.">
        <title>A high-quality genome of Eragrostis curvula grass provides insights into Poaceae evolution and supports new strategies to enhance forage quality.</title>
        <authorList>
            <person name="Carballo J."/>
            <person name="Santos B.A.C.M."/>
            <person name="Zappacosta D."/>
            <person name="Garbus I."/>
            <person name="Selva J.P."/>
            <person name="Gallo C.A."/>
            <person name="Diaz A."/>
            <person name="Albertini E."/>
            <person name="Caccamo M."/>
            <person name="Echenique V."/>
        </authorList>
    </citation>
    <scope>NUCLEOTIDE SEQUENCE [LARGE SCALE GENOMIC DNA]</scope>
    <source>
        <strain evidence="4">cv. Victoria</strain>
        <tissue evidence="3">Leaf</tissue>
    </source>
</reference>
<evidence type="ECO:0000256" key="1">
    <source>
        <dbReference type="SAM" id="MobiDB-lite"/>
    </source>
</evidence>